<dbReference type="Proteomes" id="UP000263489">
    <property type="component" value="Unassembled WGS sequence"/>
</dbReference>
<evidence type="ECO:0000256" key="1">
    <source>
        <dbReference type="SAM" id="MobiDB-lite"/>
    </source>
</evidence>
<evidence type="ECO:0000256" key="2">
    <source>
        <dbReference type="SAM" id="Phobius"/>
    </source>
</evidence>
<evidence type="ECO:0000313" key="4">
    <source>
        <dbReference type="Proteomes" id="UP000263489"/>
    </source>
</evidence>
<sequence length="86" mass="9380">MQIVMFLVPVMLILVAVGVALFTWSVKNGQYDDLEGPAHRILYDDDKDMIPDDARTDKPAAGEPTPEQTAEVSDTADTGEDKSQKG</sequence>
<evidence type="ECO:0000313" key="3">
    <source>
        <dbReference type="EMBL" id="HBC34422.1"/>
    </source>
</evidence>
<organism evidence="3 4">
    <name type="scientific">Marinobacter adhaerens</name>
    <dbReference type="NCBI Taxonomy" id="1033846"/>
    <lineage>
        <taxon>Bacteria</taxon>
        <taxon>Pseudomonadati</taxon>
        <taxon>Pseudomonadota</taxon>
        <taxon>Gammaproteobacteria</taxon>
        <taxon>Pseudomonadales</taxon>
        <taxon>Marinobacteraceae</taxon>
        <taxon>Marinobacter</taxon>
    </lineage>
</organism>
<protein>
    <submittedName>
        <fullName evidence="3">Cbb3-type cytochrome oxidase assembly protein CcoS</fullName>
    </submittedName>
</protein>
<keyword evidence="2" id="KW-0472">Membrane</keyword>
<dbReference type="PANTHER" id="PTHR41532:SF1">
    <property type="entry name" value="FIXS PROTEIN"/>
    <property type="match status" value="1"/>
</dbReference>
<dbReference type="NCBIfam" id="TIGR00847">
    <property type="entry name" value="ccoS"/>
    <property type="match status" value="1"/>
</dbReference>
<feature type="compositionally biased region" description="Polar residues" evidence="1">
    <location>
        <begin position="66"/>
        <end position="76"/>
    </location>
</feature>
<proteinExistence type="predicted"/>
<dbReference type="PANTHER" id="PTHR41532">
    <property type="entry name" value="FIXS PROTEIN"/>
    <property type="match status" value="1"/>
</dbReference>
<keyword evidence="2" id="KW-1133">Transmembrane helix</keyword>
<dbReference type="InterPro" id="IPR004714">
    <property type="entry name" value="Cyt_oxidase_maturation_cbb3"/>
</dbReference>
<comment type="caution">
    <text evidence="3">The sequence shown here is derived from an EMBL/GenBank/DDBJ whole genome shotgun (WGS) entry which is preliminary data.</text>
</comment>
<reference evidence="3 4" key="1">
    <citation type="journal article" date="2018" name="Nat. Biotechnol.">
        <title>A standardized bacterial taxonomy based on genome phylogeny substantially revises the tree of life.</title>
        <authorList>
            <person name="Parks D.H."/>
            <person name="Chuvochina M."/>
            <person name="Waite D.W."/>
            <person name="Rinke C."/>
            <person name="Skarshewski A."/>
            <person name="Chaumeil P.A."/>
            <person name="Hugenholtz P."/>
        </authorList>
    </citation>
    <scope>NUCLEOTIDE SEQUENCE [LARGE SCALE GENOMIC DNA]</scope>
    <source>
        <strain evidence="3">UBA9380</strain>
    </source>
</reference>
<keyword evidence="2" id="KW-0812">Transmembrane</keyword>
<feature type="compositionally biased region" description="Basic and acidic residues" evidence="1">
    <location>
        <begin position="44"/>
        <end position="60"/>
    </location>
</feature>
<dbReference type="EMBL" id="DNNA01000145">
    <property type="protein sequence ID" value="HBC34422.1"/>
    <property type="molecule type" value="Genomic_DNA"/>
</dbReference>
<feature type="region of interest" description="Disordered" evidence="1">
    <location>
        <begin position="44"/>
        <end position="86"/>
    </location>
</feature>
<feature type="transmembrane region" description="Helical" evidence="2">
    <location>
        <begin position="6"/>
        <end position="24"/>
    </location>
</feature>
<dbReference type="AlphaFoldDB" id="A0A351PQZ0"/>
<dbReference type="Pfam" id="PF03597">
    <property type="entry name" value="FixS"/>
    <property type="match status" value="1"/>
</dbReference>
<accession>A0A351PQZ0</accession>
<gene>
    <name evidence="3" type="primary">ccoS</name>
    <name evidence="3" type="ORF">DC045_08910</name>
</gene>
<name>A0A351PQZ0_9GAMM</name>